<dbReference type="PANTHER" id="PTHR22604">
    <property type="entry name" value="OXIDOREDUCTASES"/>
    <property type="match status" value="1"/>
</dbReference>
<dbReference type="PANTHER" id="PTHR22604:SF105">
    <property type="entry name" value="TRANS-1,2-DIHYDROBENZENE-1,2-DIOL DEHYDROGENASE"/>
    <property type="match status" value="1"/>
</dbReference>
<dbReference type="InterPro" id="IPR036291">
    <property type="entry name" value="NAD(P)-bd_dom_sf"/>
</dbReference>
<dbReference type="Pfam" id="PF01408">
    <property type="entry name" value="GFO_IDH_MocA"/>
    <property type="match status" value="1"/>
</dbReference>
<evidence type="ECO:0000259" key="4">
    <source>
        <dbReference type="Pfam" id="PF22725"/>
    </source>
</evidence>
<dbReference type="EMBL" id="QJVJ01000011">
    <property type="protein sequence ID" value="PYI51916.1"/>
    <property type="molecule type" value="Genomic_DNA"/>
</dbReference>
<dbReference type="RefSeq" id="WP_110842543.1">
    <property type="nucleotide sequence ID" value="NZ_QJVJ01000011.1"/>
</dbReference>
<dbReference type="Gene3D" id="3.40.50.720">
    <property type="entry name" value="NAD(P)-binding Rossmann-like Domain"/>
    <property type="match status" value="1"/>
</dbReference>
<evidence type="ECO:0000313" key="6">
    <source>
        <dbReference type="Proteomes" id="UP000247476"/>
    </source>
</evidence>
<dbReference type="InterPro" id="IPR055170">
    <property type="entry name" value="GFO_IDH_MocA-like_dom"/>
</dbReference>
<dbReference type="Gene3D" id="3.30.360.10">
    <property type="entry name" value="Dihydrodipicolinate Reductase, domain 2"/>
    <property type="match status" value="1"/>
</dbReference>
<dbReference type="OrthoDB" id="9815825at2"/>
<feature type="domain" description="GFO/IDH/MocA-like oxidoreductase" evidence="4">
    <location>
        <begin position="132"/>
        <end position="247"/>
    </location>
</feature>
<dbReference type="Pfam" id="PF22725">
    <property type="entry name" value="GFO_IDH_MocA_C3"/>
    <property type="match status" value="1"/>
</dbReference>
<sequence length="329" mass="35998">MKRWRWGVLGTGNIVAKGGAGIQRSANGEWLGVAGRNPENGRRAAETYGVPRAYAGYRELLDDPDIDAVYIALLNHLHLEWALEAVKAGKHVLLEKPFALNERDARIIVEAARSRGVRVEEAFVWRHMEGHAAAREAIRDGKIGEPVFFRGHFSFTAAGNSTRLVEEWGGGALYDIGCYLVAWSRYQFGEEPTYADCRFTRDEGTRLDRRFAGTLAFPGGGTAHMTGAIDMPYGCGYEIKGTRGGLEVRQFADAGSITLQVTLNGETRDFVTDRIEPFRLQAERFAERAGASDPMPDGGEAILAQARVMDALFASGDEGGRVRVKTGSA</sequence>
<evidence type="ECO:0000259" key="3">
    <source>
        <dbReference type="Pfam" id="PF01408"/>
    </source>
</evidence>
<accession>A0A2V5KSC4</accession>
<keyword evidence="2" id="KW-0560">Oxidoreductase</keyword>
<evidence type="ECO:0000256" key="1">
    <source>
        <dbReference type="ARBA" id="ARBA00010928"/>
    </source>
</evidence>
<reference evidence="5 6" key="1">
    <citation type="submission" date="2018-05" db="EMBL/GenBank/DDBJ databases">
        <title>Paenibacillus flagellatus sp. nov., isolated from selenium mineral soil.</title>
        <authorList>
            <person name="Dai X."/>
        </authorList>
    </citation>
    <scope>NUCLEOTIDE SEQUENCE [LARGE SCALE GENOMIC DNA]</scope>
    <source>
        <strain evidence="5 6">DXL2</strain>
    </source>
</reference>
<evidence type="ECO:0000256" key="2">
    <source>
        <dbReference type="ARBA" id="ARBA00023002"/>
    </source>
</evidence>
<proteinExistence type="inferred from homology"/>
<dbReference type="SUPFAM" id="SSF55347">
    <property type="entry name" value="Glyceraldehyde-3-phosphate dehydrogenase-like, C-terminal domain"/>
    <property type="match status" value="1"/>
</dbReference>
<comment type="caution">
    <text evidence="5">The sequence shown here is derived from an EMBL/GenBank/DDBJ whole genome shotgun (WGS) entry which is preliminary data.</text>
</comment>
<keyword evidence="6" id="KW-1185">Reference proteome</keyword>
<dbReference type="InterPro" id="IPR000683">
    <property type="entry name" value="Gfo/Idh/MocA-like_OxRdtase_N"/>
</dbReference>
<evidence type="ECO:0000313" key="5">
    <source>
        <dbReference type="EMBL" id="PYI51916.1"/>
    </source>
</evidence>
<dbReference type="Proteomes" id="UP000247476">
    <property type="component" value="Unassembled WGS sequence"/>
</dbReference>
<name>A0A2V5KSC4_9BACL</name>
<protein>
    <submittedName>
        <fullName evidence="5">Gfo/Idh/MocA family oxidoreductase</fullName>
    </submittedName>
</protein>
<dbReference type="InterPro" id="IPR050984">
    <property type="entry name" value="Gfo/Idh/MocA_domain"/>
</dbReference>
<comment type="similarity">
    <text evidence="1">Belongs to the Gfo/Idh/MocA family.</text>
</comment>
<gene>
    <name evidence="5" type="ORF">DLM86_23700</name>
</gene>
<organism evidence="5 6">
    <name type="scientific">Paenibacillus flagellatus</name>
    <dbReference type="NCBI Taxonomy" id="2211139"/>
    <lineage>
        <taxon>Bacteria</taxon>
        <taxon>Bacillati</taxon>
        <taxon>Bacillota</taxon>
        <taxon>Bacilli</taxon>
        <taxon>Bacillales</taxon>
        <taxon>Paenibacillaceae</taxon>
        <taxon>Paenibacillus</taxon>
    </lineage>
</organism>
<dbReference type="SUPFAM" id="SSF51735">
    <property type="entry name" value="NAD(P)-binding Rossmann-fold domains"/>
    <property type="match status" value="1"/>
</dbReference>
<feature type="domain" description="Gfo/Idh/MocA-like oxidoreductase N-terminal" evidence="3">
    <location>
        <begin position="5"/>
        <end position="120"/>
    </location>
</feature>
<dbReference type="GO" id="GO:0016491">
    <property type="term" value="F:oxidoreductase activity"/>
    <property type="evidence" value="ECO:0007669"/>
    <property type="project" value="UniProtKB-KW"/>
</dbReference>
<dbReference type="AlphaFoldDB" id="A0A2V5KSC4"/>
<dbReference type="GO" id="GO:0000166">
    <property type="term" value="F:nucleotide binding"/>
    <property type="evidence" value="ECO:0007669"/>
    <property type="project" value="InterPro"/>
</dbReference>